<organism evidence="4 5">
    <name type="scientific">Candidatus Paenalcaligenes intestinipullorum</name>
    <dbReference type="NCBI Taxonomy" id="2838718"/>
    <lineage>
        <taxon>Bacteria</taxon>
        <taxon>Pseudomonadati</taxon>
        <taxon>Pseudomonadota</taxon>
        <taxon>Betaproteobacteria</taxon>
        <taxon>Burkholderiales</taxon>
        <taxon>Alcaligenaceae</taxon>
        <taxon>Paenalcaligenes</taxon>
    </lineage>
</organism>
<keyword evidence="2" id="KW-0472">Membrane</keyword>
<dbReference type="PANTHER" id="PTHR38690">
    <property type="entry name" value="PROTEASE-RELATED"/>
    <property type="match status" value="1"/>
</dbReference>
<feature type="domain" description="YhdP central" evidence="3">
    <location>
        <begin position="326"/>
        <end position="1176"/>
    </location>
</feature>
<evidence type="ECO:0000256" key="1">
    <source>
        <dbReference type="SAM" id="MobiDB-lite"/>
    </source>
</evidence>
<evidence type="ECO:0000313" key="4">
    <source>
        <dbReference type="EMBL" id="HJD44738.1"/>
    </source>
</evidence>
<feature type="region of interest" description="Disordered" evidence="1">
    <location>
        <begin position="1181"/>
        <end position="1201"/>
    </location>
</feature>
<evidence type="ECO:0000256" key="2">
    <source>
        <dbReference type="SAM" id="Phobius"/>
    </source>
</evidence>
<protein>
    <recommendedName>
        <fullName evidence="3">YhdP central domain-containing protein</fullName>
    </recommendedName>
</protein>
<keyword evidence="2" id="KW-1133">Transmembrane helix</keyword>
<keyword evidence="2" id="KW-0812">Transmembrane</keyword>
<sequence length="1216" mass="136873">MRRFLYYGGCAFISVVFVAIAGLRWLIWPHIGYWQESLQLQLSQTLGRPVSIQQLEGDWQGWQPSLRLTGVRLDSANATDPAFYVEHITAQLQWRSLWHKQPLFERLRIQGVELPIDQKGTKQWDIAGWSVSLEDLTVPQANATGAQHEWLVWLLQQSHLSVQDVHVYEVNSDREKLAKQSWDIEAQLSKQGDQHQLQIEVTDTYTDAAALVYAQIQHPTPYSTALQDASAQWYAQIKQPHALLAGLSFPETSFQAEQAQLELWGGYAEHSWEPLALKLTFQKLVWQTNAAFQAASDKLEVNWRTPIHDLQHWFDSQSLQNLGVNDFAFHAQGLKLHPLDELSDPVKLDHVRARGRWAQQQLTVALDRVENNAVQLGAWMRWRPNDNTKDALHAYARIDRFDLTAISEYFPTSVDAEVKDWLQSGLLAGQLKQGALVWQGDPQQFPYQHDPKAGYFYVGGAIEHATVDYAPPEPNYKGWPAVKHASGSLYMERGQLKASFPTAHLAIPQHEAVTVHNLHFSIPDLTQDSTLHLQGDTQGSAQSYTALFRESDLGALLEHSLDDTYAQGSWQVGLQLIVPLAQAENTQVSGRIQLAPTRLRLFTDWPPIEQLTGTLFFDEYGIQAEALQGAWLGRSIHAKGVLSTRVEAPIEPFTIRGTFDASVLKDWGATSQAALFTGHTPFNAVLNLTPAGALSAQVHSSLQGLEVALPEPLRKSASESWPLALHWESDPDRPELERWRIQLNNQWHALLEHDSAQDKASSYFNAVSLALNRTLPPLQAGLQLDLQQEHVNFDAWRSWLMLMDDESDATNWLPALRSARVQSASAQIFDLPLEHFTLRLTQPKAHTWTADVSASELAGRVLWREPTVNQDSEVQAHFQRVRLRSSLMQDDRAQIEETLASELSDNHSLRLPRVGLHIEQLQVDNKQFGEIHLQAIPKQENSVWQLQNLQWQAPGMTAQGQGYWRFAGAQAGLRVEVQAELANVEEFLEFFGAPGLIHQGKGHAQLQLTWSQLPDRIRLNDIDAELQLTLKNGRFSSIQSRSAKLLELLSISSLSRLARLELGVGKAFKEGFPFDQVEGQFALRQSQLYTQNYEVLSPVGRILLNGKVALKEETLDLDVMVFPKLDMSGAAIAAGFVVNPLVGVGAFLTQWVMQRPLAEAMQVHYQVQGHWDDPDIQALPTKKATETNPSPQLKPERFTPHHDAELPLSLPLRVLP</sequence>
<feature type="transmembrane region" description="Helical" evidence="2">
    <location>
        <begin position="5"/>
        <end position="28"/>
    </location>
</feature>
<gene>
    <name evidence="4" type="ORF">H9906_06900</name>
</gene>
<dbReference type="Proteomes" id="UP000823889">
    <property type="component" value="Unassembled WGS sequence"/>
</dbReference>
<dbReference type="AlphaFoldDB" id="A0A9D2RKD6"/>
<evidence type="ECO:0000313" key="5">
    <source>
        <dbReference type="Proteomes" id="UP000823889"/>
    </source>
</evidence>
<comment type="caution">
    <text evidence="4">The sequence shown here is derived from an EMBL/GenBank/DDBJ whole genome shotgun (WGS) entry which is preliminary data.</text>
</comment>
<reference evidence="4" key="1">
    <citation type="journal article" date="2021" name="PeerJ">
        <title>Extensive microbial diversity within the chicken gut microbiome revealed by metagenomics and culture.</title>
        <authorList>
            <person name="Gilroy R."/>
            <person name="Ravi A."/>
            <person name="Getino M."/>
            <person name="Pursley I."/>
            <person name="Horton D.L."/>
            <person name="Alikhan N.F."/>
            <person name="Baker D."/>
            <person name="Gharbi K."/>
            <person name="Hall N."/>
            <person name="Watson M."/>
            <person name="Adriaenssens E.M."/>
            <person name="Foster-Nyarko E."/>
            <person name="Jarju S."/>
            <person name="Secka A."/>
            <person name="Antonio M."/>
            <person name="Oren A."/>
            <person name="Chaudhuri R.R."/>
            <person name="La Ragione R."/>
            <person name="Hildebrand F."/>
            <person name="Pallen M.J."/>
        </authorList>
    </citation>
    <scope>NUCLEOTIDE SEQUENCE</scope>
    <source>
        <strain evidence="4">9264</strain>
    </source>
</reference>
<accession>A0A9D2RKD6</accession>
<name>A0A9D2RKD6_9BURK</name>
<dbReference type="PANTHER" id="PTHR38690:SF1">
    <property type="entry name" value="PROTEASE"/>
    <property type="match status" value="1"/>
</dbReference>
<evidence type="ECO:0000259" key="3">
    <source>
        <dbReference type="Pfam" id="PF13116"/>
    </source>
</evidence>
<feature type="domain" description="YhdP central" evidence="3">
    <location>
        <begin position="10"/>
        <end position="310"/>
    </location>
</feature>
<dbReference type="InterPro" id="IPR025263">
    <property type="entry name" value="YhdP_central"/>
</dbReference>
<proteinExistence type="predicted"/>
<dbReference type="EMBL" id="DWUQ01000144">
    <property type="protein sequence ID" value="HJD44738.1"/>
    <property type="molecule type" value="Genomic_DNA"/>
</dbReference>
<dbReference type="InterPro" id="IPR011836">
    <property type="entry name" value="YhdP"/>
</dbReference>
<reference evidence="4" key="2">
    <citation type="submission" date="2021-04" db="EMBL/GenBank/DDBJ databases">
        <authorList>
            <person name="Gilroy R."/>
        </authorList>
    </citation>
    <scope>NUCLEOTIDE SEQUENCE</scope>
    <source>
        <strain evidence="4">9264</strain>
    </source>
</reference>
<dbReference type="Pfam" id="PF13116">
    <property type="entry name" value="YhdP"/>
    <property type="match status" value="2"/>
</dbReference>